<organism evidence="1 2">
    <name type="scientific">Ralstonia solanacearum</name>
    <name type="common">Pseudomonas solanacearum</name>
    <dbReference type="NCBI Taxonomy" id="305"/>
    <lineage>
        <taxon>Bacteria</taxon>
        <taxon>Pseudomonadati</taxon>
        <taxon>Pseudomonadota</taxon>
        <taxon>Betaproteobacteria</taxon>
        <taxon>Burkholderiales</taxon>
        <taxon>Burkholderiaceae</taxon>
        <taxon>Ralstonia</taxon>
        <taxon>Ralstonia solanacearum species complex</taxon>
    </lineage>
</organism>
<name>A0AAW5ZWQ5_RALSL</name>
<proteinExistence type="predicted"/>
<sequence length="53" mass="6039">MSKKEKKAVQLPIGTQEWARARRREVPNCPVAGRIILDSELPQQASKKKIIKI</sequence>
<protein>
    <submittedName>
        <fullName evidence="1">Uncharacterized protein</fullName>
    </submittedName>
</protein>
<evidence type="ECO:0000313" key="2">
    <source>
        <dbReference type="Proteomes" id="UP001144050"/>
    </source>
</evidence>
<dbReference type="RefSeq" id="WP_155739139.1">
    <property type="nucleotide sequence ID" value="NZ_JAIVEY010000007.1"/>
</dbReference>
<dbReference type="EMBL" id="JAIVFG010000096">
    <property type="protein sequence ID" value="MDB0574013.1"/>
    <property type="molecule type" value="Genomic_DNA"/>
</dbReference>
<evidence type="ECO:0000313" key="1">
    <source>
        <dbReference type="EMBL" id="MDB0574013.1"/>
    </source>
</evidence>
<accession>A0AAW5ZWQ5</accession>
<dbReference type="Proteomes" id="UP001144050">
    <property type="component" value="Unassembled WGS sequence"/>
</dbReference>
<dbReference type="AlphaFoldDB" id="A0AAW5ZWQ5"/>
<gene>
    <name evidence="1" type="ORF">LBW59_25120</name>
</gene>
<comment type="caution">
    <text evidence="1">The sequence shown here is derived from an EMBL/GenBank/DDBJ whole genome shotgun (WGS) entry which is preliminary data.</text>
</comment>
<reference evidence="1" key="1">
    <citation type="submission" date="2021-09" db="EMBL/GenBank/DDBJ databases">
        <title>Genomic analysis of Ralstonia spp.</title>
        <authorList>
            <person name="Aburjaile F."/>
            <person name="Ariute J.C."/>
            <person name="Pais A.K.L."/>
            <person name="Albuquerque G.M.R."/>
            <person name="Silva A.M.F."/>
            <person name="Brenig B."/>
            <person name="Azevedo V."/>
            <person name="Matiuzzi M."/>
            <person name="Ramos R."/>
            <person name="Goes-Neto A."/>
            <person name="Soares S."/>
            <person name="Iseppon A.M.B."/>
            <person name="Souza E."/>
            <person name="Gama M."/>
        </authorList>
    </citation>
    <scope>NUCLEOTIDE SEQUENCE</scope>
    <source>
        <strain evidence="1">CCRMRs91</strain>
    </source>
</reference>